<dbReference type="PROSITE" id="PS50931">
    <property type="entry name" value="HTH_LYSR"/>
    <property type="match status" value="1"/>
</dbReference>
<dbReference type="PANTHER" id="PTHR30419">
    <property type="entry name" value="HTH-TYPE TRANSCRIPTIONAL REGULATOR YBHD"/>
    <property type="match status" value="1"/>
</dbReference>
<keyword evidence="7" id="KW-1185">Reference proteome</keyword>
<dbReference type="Gene3D" id="3.40.190.10">
    <property type="entry name" value="Periplasmic binding protein-like II"/>
    <property type="match status" value="2"/>
</dbReference>
<evidence type="ECO:0000259" key="5">
    <source>
        <dbReference type="PROSITE" id="PS50931"/>
    </source>
</evidence>
<dbReference type="InterPro" id="IPR000847">
    <property type="entry name" value="LysR_HTH_N"/>
</dbReference>
<evidence type="ECO:0000256" key="1">
    <source>
        <dbReference type="ARBA" id="ARBA00009437"/>
    </source>
</evidence>
<dbReference type="Pfam" id="PF03466">
    <property type="entry name" value="LysR_substrate"/>
    <property type="match status" value="1"/>
</dbReference>
<dbReference type="InterPro" id="IPR005119">
    <property type="entry name" value="LysR_subst-bd"/>
</dbReference>
<dbReference type="SUPFAM" id="SSF46785">
    <property type="entry name" value="Winged helix' DNA-binding domain"/>
    <property type="match status" value="1"/>
</dbReference>
<keyword evidence="3" id="KW-0238">DNA-binding</keyword>
<proteinExistence type="inferred from homology"/>
<dbReference type="OrthoDB" id="9811588at2"/>
<evidence type="ECO:0000256" key="2">
    <source>
        <dbReference type="ARBA" id="ARBA00023015"/>
    </source>
</evidence>
<reference evidence="7" key="1">
    <citation type="submission" date="2018-07" db="EMBL/GenBank/DDBJ databases">
        <title>Genome sequencing of Paracoccus sp. SC2-6.</title>
        <authorList>
            <person name="Heo J."/>
            <person name="Kim S.-J."/>
            <person name="Kwon S.-W."/>
        </authorList>
    </citation>
    <scope>NUCLEOTIDE SEQUENCE [LARGE SCALE GENOMIC DNA]</scope>
    <source>
        <strain evidence="7">SC2-6</strain>
    </source>
</reference>
<dbReference type="EMBL" id="CP030918">
    <property type="protein sequence ID" value="AXC50507.1"/>
    <property type="molecule type" value="Genomic_DNA"/>
</dbReference>
<name>A0A344PMA2_9RHOB</name>
<protein>
    <submittedName>
        <fullName evidence="6">LysR family transcriptional regulator</fullName>
    </submittedName>
</protein>
<dbReference type="InterPro" id="IPR036388">
    <property type="entry name" value="WH-like_DNA-bd_sf"/>
</dbReference>
<evidence type="ECO:0000256" key="4">
    <source>
        <dbReference type="ARBA" id="ARBA00023163"/>
    </source>
</evidence>
<dbReference type="FunFam" id="1.10.10.10:FF:000001">
    <property type="entry name" value="LysR family transcriptional regulator"/>
    <property type="match status" value="1"/>
</dbReference>
<dbReference type="PRINTS" id="PR00039">
    <property type="entry name" value="HTHLYSR"/>
</dbReference>
<dbReference type="Pfam" id="PF00126">
    <property type="entry name" value="HTH_1"/>
    <property type="match status" value="1"/>
</dbReference>
<dbReference type="SUPFAM" id="SSF53850">
    <property type="entry name" value="Periplasmic binding protein-like II"/>
    <property type="match status" value="1"/>
</dbReference>
<dbReference type="Gene3D" id="1.10.10.10">
    <property type="entry name" value="Winged helix-like DNA-binding domain superfamily/Winged helix DNA-binding domain"/>
    <property type="match status" value="1"/>
</dbReference>
<evidence type="ECO:0000256" key="3">
    <source>
        <dbReference type="ARBA" id="ARBA00023125"/>
    </source>
</evidence>
<dbReference type="RefSeq" id="WP_114076824.1">
    <property type="nucleotide sequence ID" value="NZ_CP030918.1"/>
</dbReference>
<sequence length="290" mass="31344">MDTRQLKTLLAIVETGGFARAAEKVHLTPSAISQQVQALEQEIGAALFDRTSRPPRLTAAGQQMLETAREVLQLTETALDAISGRRLIGTLSLGSVRTSALSLLPRAIVALRDARPGLRVKLRVGLSDGLLLDVAAGRLDAAMVAEHLRLPPGLRWRPFLSEPLLVIAPPDYPLMTAEDYLRNCPFIRFGSNVPLAHIIDQELSRLDIRLNEVAEIDTIASITACVAGGLGVSIVPRVALLDSPAPLRAAPFGPPDLRRQIGLVHQPHSSRILLIDELHDRLVGLGSRSI</sequence>
<accession>A0A344PMA2</accession>
<dbReference type="GO" id="GO:0003700">
    <property type="term" value="F:DNA-binding transcription factor activity"/>
    <property type="evidence" value="ECO:0007669"/>
    <property type="project" value="InterPro"/>
</dbReference>
<keyword evidence="2" id="KW-0805">Transcription regulation</keyword>
<feature type="domain" description="HTH lysR-type" evidence="5">
    <location>
        <begin position="1"/>
        <end position="58"/>
    </location>
</feature>
<keyword evidence="4" id="KW-0804">Transcription</keyword>
<dbReference type="InterPro" id="IPR050950">
    <property type="entry name" value="HTH-type_LysR_regulators"/>
</dbReference>
<evidence type="ECO:0000313" key="7">
    <source>
        <dbReference type="Proteomes" id="UP000252023"/>
    </source>
</evidence>
<organism evidence="6 7">
    <name type="scientific">Paracoccus suum</name>
    <dbReference type="NCBI Taxonomy" id="2259340"/>
    <lineage>
        <taxon>Bacteria</taxon>
        <taxon>Pseudomonadati</taxon>
        <taxon>Pseudomonadota</taxon>
        <taxon>Alphaproteobacteria</taxon>
        <taxon>Rhodobacterales</taxon>
        <taxon>Paracoccaceae</taxon>
        <taxon>Paracoccus</taxon>
    </lineage>
</organism>
<dbReference type="Proteomes" id="UP000252023">
    <property type="component" value="Chromosome"/>
</dbReference>
<evidence type="ECO:0000313" key="6">
    <source>
        <dbReference type="EMBL" id="AXC50507.1"/>
    </source>
</evidence>
<dbReference type="GO" id="GO:0003677">
    <property type="term" value="F:DNA binding"/>
    <property type="evidence" value="ECO:0007669"/>
    <property type="project" value="UniProtKB-KW"/>
</dbReference>
<dbReference type="GO" id="GO:0005829">
    <property type="term" value="C:cytosol"/>
    <property type="evidence" value="ECO:0007669"/>
    <property type="project" value="TreeGrafter"/>
</dbReference>
<gene>
    <name evidence="6" type="ORF">DRW48_13200</name>
</gene>
<comment type="similarity">
    <text evidence="1">Belongs to the LysR transcriptional regulatory family.</text>
</comment>
<dbReference type="KEGG" id="pars:DRW48_13200"/>
<dbReference type="InterPro" id="IPR036390">
    <property type="entry name" value="WH_DNA-bd_sf"/>
</dbReference>
<dbReference type="AlphaFoldDB" id="A0A344PMA2"/>